<sequence length="352" mass="39848">MSRALDPGTASSLDTTDNLIPVYHDIAAALRNTSSDLLEIELLGTSHPLPPGRNVLIAGKSIGTTKVKLVQAFMVARRIFFRYVRNCPEDKEVDLLDATAVMLLLDPEQLTAANERKRLIKKREIVPKLEFEALLKKEIQFVDSYLTSRLHRHTKSPTLWGHRRWLLEMGKKIGVQYDIQPDLTSVVLVAAERHSRNYYAWSHLRWLIQTFSDTPTCVRDFSTPTIDSDYPGTMSAVKNWCLKNPSDTSGFSFLLFCLFGVADEDSNTSVRSEMCSSVCTDVLRLAVSFRWTHESVWLFLRTAVASKYATEELREAFTRAMEDISTAQTQGQPILEAARDWCARNQQIIGNA</sequence>
<dbReference type="PANTHER" id="PTHR11129">
    <property type="entry name" value="PROTEIN FARNESYLTRANSFERASE ALPHA SUBUNIT/RAB GERANYLGERANYL TRANSFERASE ALPHA SUBUNIT"/>
    <property type="match status" value="1"/>
</dbReference>
<comment type="similarity">
    <text evidence="1">Belongs to the protein prenyltransferase subunit alpha family.</text>
</comment>
<evidence type="ECO:0008006" key="7">
    <source>
        <dbReference type="Google" id="ProtNLM"/>
    </source>
</evidence>
<dbReference type="OMA" id="MLLFDCE"/>
<reference evidence="5 6" key="1">
    <citation type="journal article" date="2012" name="BMC Genomics">
        <title>Sequencing the genome of Marssonina brunnea reveals fungus-poplar co-evolution.</title>
        <authorList>
            <person name="Zhu S."/>
            <person name="Cao Y.-Z."/>
            <person name="Jiang C."/>
            <person name="Tan B.-Y."/>
            <person name="Wang Z."/>
            <person name="Feng S."/>
            <person name="Zhang L."/>
            <person name="Su X.-H."/>
            <person name="Brejova B."/>
            <person name="Vinar T."/>
            <person name="Xu M."/>
            <person name="Wang M.-X."/>
            <person name="Zhang S.-G."/>
            <person name="Huang M.-R."/>
            <person name="Wu R."/>
            <person name="Zhou Y."/>
        </authorList>
    </citation>
    <scope>NUCLEOTIDE SEQUENCE [LARGE SCALE GENOMIC DNA]</scope>
    <source>
        <strain evidence="5 6">MB_m1</strain>
    </source>
</reference>
<dbReference type="GO" id="GO:0005737">
    <property type="term" value="C:cytoplasm"/>
    <property type="evidence" value="ECO:0007669"/>
    <property type="project" value="TreeGrafter"/>
</dbReference>
<organism evidence="5 6">
    <name type="scientific">Marssonina brunnea f. sp. multigermtubi (strain MB_m1)</name>
    <name type="common">Marssonina leaf spot fungus</name>
    <dbReference type="NCBI Taxonomy" id="1072389"/>
    <lineage>
        <taxon>Eukaryota</taxon>
        <taxon>Fungi</taxon>
        <taxon>Dikarya</taxon>
        <taxon>Ascomycota</taxon>
        <taxon>Pezizomycotina</taxon>
        <taxon>Leotiomycetes</taxon>
        <taxon>Helotiales</taxon>
        <taxon>Drepanopezizaceae</taxon>
        <taxon>Drepanopeziza</taxon>
    </lineage>
</organism>
<dbReference type="HOGENOM" id="CLU_044597_1_0_1"/>
<dbReference type="eggNOG" id="ENOG502S6DV">
    <property type="taxonomic scope" value="Eukaryota"/>
</dbReference>
<name>K1WNC6_MARBU</name>
<dbReference type="Pfam" id="PF01239">
    <property type="entry name" value="PPTA"/>
    <property type="match status" value="1"/>
</dbReference>
<proteinExistence type="inferred from homology"/>
<dbReference type="InParanoid" id="K1WNC6"/>
<gene>
    <name evidence="5" type="ORF">MBM_08053</name>
</gene>
<dbReference type="SUPFAM" id="SSF48439">
    <property type="entry name" value="Protein prenylyltransferase"/>
    <property type="match status" value="1"/>
</dbReference>
<evidence type="ECO:0000256" key="1">
    <source>
        <dbReference type="ARBA" id="ARBA00006734"/>
    </source>
</evidence>
<dbReference type="EMBL" id="JH921448">
    <property type="protein sequence ID" value="EKD13852.1"/>
    <property type="molecule type" value="Genomic_DNA"/>
</dbReference>
<dbReference type="RefSeq" id="XP_007295942.1">
    <property type="nucleotide sequence ID" value="XM_007295880.1"/>
</dbReference>
<evidence type="ECO:0000313" key="6">
    <source>
        <dbReference type="Proteomes" id="UP000006753"/>
    </source>
</evidence>
<dbReference type="AlphaFoldDB" id="K1WNC6"/>
<keyword evidence="6" id="KW-1185">Reference proteome</keyword>
<dbReference type="KEGG" id="mbe:MBM_08053"/>
<evidence type="ECO:0000256" key="2">
    <source>
        <dbReference type="ARBA" id="ARBA00022602"/>
    </source>
</evidence>
<dbReference type="PANTHER" id="PTHR11129:SF3">
    <property type="entry name" value="PROTEIN PRENYLTRANSFERASE ALPHA SUBUNIT REPEAT-CONTAINING PROTEIN 1"/>
    <property type="match status" value="1"/>
</dbReference>
<dbReference type="Proteomes" id="UP000006753">
    <property type="component" value="Unassembled WGS sequence"/>
</dbReference>
<keyword evidence="2" id="KW-0637">Prenyltransferase</keyword>
<accession>K1WNC6</accession>
<keyword evidence="3" id="KW-0808">Transferase</keyword>
<evidence type="ECO:0000256" key="3">
    <source>
        <dbReference type="ARBA" id="ARBA00022679"/>
    </source>
</evidence>
<protein>
    <recommendedName>
        <fullName evidence="7">Protein prenyltransferase</fullName>
    </recommendedName>
</protein>
<dbReference type="InterPro" id="IPR002088">
    <property type="entry name" value="Prenyl_trans_a"/>
</dbReference>
<dbReference type="OrthoDB" id="5358702at2759"/>
<dbReference type="GeneID" id="18763988"/>
<evidence type="ECO:0000256" key="4">
    <source>
        <dbReference type="ARBA" id="ARBA00022737"/>
    </source>
</evidence>
<dbReference type="GO" id="GO:0008318">
    <property type="term" value="F:protein prenyltransferase activity"/>
    <property type="evidence" value="ECO:0007669"/>
    <property type="project" value="InterPro"/>
</dbReference>
<evidence type="ECO:0000313" key="5">
    <source>
        <dbReference type="EMBL" id="EKD13852.1"/>
    </source>
</evidence>
<keyword evidence="4" id="KW-0677">Repeat</keyword>
<dbReference type="Gene3D" id="1.25.40.120">
    <property type="entry name" value="Protein prenylyltransferase"/>
    <property type="match status" value="1"/>
</dbReference>